<name>A0A1W6YY13_9BORD</name>
<dbReference type="GO" id="GO:0016853">
    <property type="term" value="F:isomerase activity"/>
    <property type="evidence" value="ECO:0007669"/>
    <property type="project" value="UniProtKB-KW"/>
</dbReference>
<organism evidence="2 3">
    <name type="scientific">Bordetella genomosp. 9</name>
    <dbReference type="NCBI Taxonomy" id="1416803"/>
    <lineage>
        <taxon>Bacteria</taxon>
        <taxon>Pseudomonadati</taxon>
        <taxon>Pseudomonadota</taxon>
        <taxon>Betaproteobacteria</taxon>
        <taxon>Burkholderiales</taxon>
        <taxon>Alcaligenaceae</taxon>
        <taxon>Bordetella</taxon>
    </lineage>
</organism>
<dbReference type="Proteomes" id="UP000194139">
    <property type="component" value="Chromosome"/>
</dbReference>
<dbReference type="PANTHER" id="PTHR43459">
    <property type="entry name" value="ENOYL-COA HYDRATASE"/>
    <property type="match status" value="1"/>
</dbReference>
<dbReference type="EMBL" id="CP021109">
    <property type="protein sequence ID" value="ARP85995.1"/>
    <property type="molecule type" value="Genomic_DNA"/>
</dbReference>
<sequence>MTTRDDAPDYEDIRFSLQDGIARLVLHRPDKLNSFTARMHGEVSSALDEVESGGARVLLITGQGRGFCAGQDLSERRAAPGAGPVDLGETVERYYAPLVKRLRALPMPVVVGVNGVAAGAGANLALAGDIVIAKESASFIQAFCRLGLIPDTGGTYILPRLAGHARALGLAMLGEKISARQAEQWGLIWQCVPDDAFETTIEKLCRHFAAAPTKGLAYTKRALQASLNHTLDEQLALEIGMMRELGRSEDYAEGVAAFLEKREPRFRGR</sequence>
<dbReference type="GO" id="GO:0010124">
    <property type="term" value="P:phenylacetate catabolic process"/>
    <property type="evidence" value="ECO:0007669"/>
    <property type="project" value="InterPro"/>
</dbReference>
<dbReference type="NCBIfam" id="TIGR02280">
    <property type="entry name" value="PaaB1"/>
    <property type="match status" value="1"/>
</dbReference>
<reference evidence="2 3" key="1">
    <citation type="submission" date="2017-05" db="EMBL/GenBank/DDBJ databases">
        <title>Complete and WGS of Bordetella genogroups.</title>
        <authorList>
            <person name="Spilker T."/>
            <person name="LiPuma J."/>
        </authorList>
    </citation>
    <scope>NUCLEOTIDE SEQUENCE [LARGE SCALE GENOMIC DNA]</scope>
    <source>
        <strain evidence="2 3">AU17164</strain>
    </source>
</reference>
<dbReference type="AlphaFoldDB" id="A0A1W6YY13"/>
<dbReference type="Gene3D" id="3.90.226.10">
    <property type="entry name" value="2-enoyl-CoA Hydratase, Chain A, domain 1"/>
    <property type="match status" value="1"/>
</dbReference>
<proteinExistence type="inferred from homology"/>
<evidence type="ECO:0000313" key="3">
    <source>
        <dbReference type="Proteomes" id="UP000194139"/>
    </source>
</evidence>
<dbReference type="CDD" id="cd06558">
    <property type="entry name" value="crotonase-like"/>
    <property type="match status" value="1"/>
</dbReference>
<dbReference type="Pfam" id="PF00378">
    <property type="entry name" value="ECH_1"/>
    <property type="match status" value="1"/>
</dbReference>
<dbReference type="InterPro" id="IPR011968">
    <property type="entry name" value="PaaB1"/>
</dbReference>
<accession>A0A1W6YY13</accession>
<comment type="similarity">
    <text evidence="1">Belongs to the enoyl-CoA hydratase/isomerase family.</text>
</comment>
<evidence type="ECO:0000256" key="1">
    <source>
        <dbReference type="ARBA" id="ARBA00005254"/>
    </source>
</evidence>
<dbReference type="Gene3D" id="1.10.12.10">
    <property type="entry name" value="Lyase 2-enoyl-coa Hydratase, Chain A, domain 2"/>
    <property type="match status" value="1"/>
</dbReference>
<dbReference type="InterPro" id="IPR014748">
    <property type="entry name" value="Enoyl-CoA_hydra_C"/>
</dbReference>
<protein>
    <submittedName>
        <fullName evidence="2">2-(1,2-epoxy-1,2-dihydrophenyl)acetyl-CoA isomerase</fullName>
    </submittedName>
</protein>
<evidence type="ECO:0000313" key="2">
    <source>
        <dbReference type="EMBL" id="ARP85995.1"/>
    </source>
</evidence>
<keyword evidence="2" id="KW-0413">Isomerase</keyword>
<dbReference type="SUPFAM" id="SSF52096">
    <property type="entry name" value="ClpP/crotonase"/>
    <property type="match status" value="1"/>
</dbReference>
<dbReference type="PANTHER" id="PTHR43459:SF1">
    <property type="entry name" value="EG:BACN32G11.4 PROTEIN"/>
    <property type="match status" value="1"/>
</dbReference>
<keyword evidence="3" id="KW-1185">Reference proteome</keyword>
<gene>
    <name evidence="2" type="ORF">CAL13_07085</name>
</gene>
<dbReference type="InterPro" id="IPR029045">
    <property type="entry name" value="ClpP/crotonase-like_dom_sf"/>
</dbReference>
<dbReference type="InterPro" id="IPR001753">
    <property type="entry name" value="Enoyl-CoA_hydra/iso"/>
</dbReference>
<dbReference type="RefSeq" id="WP_086071931.1">
    <property type="nucleotide sequence ID" value="NZ_CP021109.1"/>
</dbReference>